<dbReference type="InterPro" id="IPR030456">
    <property type="entry name" value="TF_fork_head_CS_2"/>
</dbReference>
<dbReference type="InterPro" id="IPR036388">
    <property type="entry name" value="WH-like_DNA-bd_sf"/>
</dbReference>
<dbReference type="PROSITE" id="PS00658">
    <property type="entry name" value="FORK_HEAD_2"/>
    <property type="match status" value="1"/>
</dbReference>
<dbReference type="Pfam" id="PF00250">
    <property type="entry name" value="Forkhead"/>
    <property type="match status" value="1"/>
</dbReference>
<gene>
    <name evidence="8" type="ORF">CALMAC_LOCUS1441</name>
</gene>
<evidence type="ECO:0000259" key="7">
    <source>
        <dbReference type="PROSITE" id="PS50039"/>
    </source>
</evidence>
<dbReference type="OrthoDB" id="5954824at2759"/>
<dbReference type="EMBL" id="CAACVG010001710">
    <property type="protein sequence ID" value="VEN35549.1"/>
    <property type="molecule type" value="Genomic_DNA"/>
</dbReference>
<evidence type="ECO:0000256" key="2">
    <source>
        <dbReference type="ARBA" id="ARBA00022490"/>
    </source>
</evidence>
<dbReference type="InterPro" id="IPR001766">
    <property type="entry name" value="Fork_head_dom"/>
</dbReference>
<evidence type="ECO:0000256" key="4">
    <source>
        <dbReference type="ARBA" id="ARBA00023125"/>
    </source>
</evidence>
<keyword evidence="9" id="KW-1185">Reference proteome</keyword>
<dbReference type="SUPFAM" id="SSF46785">
    <property type="entry name" value="Winged helix' DNA-binding domain"/>
    <property type="match status" value="1"/>
</dbReference>
<dbReference type="PRINTS" id="PR00053">
    <property type="entry name" value="FORKHEAD"/>
</dbReference>
<dbReference type="SMART" id="SM00339">
    <property type="entry name" value="FH"/>
    <property type="match status" value="1"/>
</dbReference>
<evidence type="ECO:0000256" key="5">
    <source>
        <dbReference type="ARBA" id="ARBA00023163"/>
    </source>
</evidence>
<dbReference type="GO" id="GO:0005634">
    <property type="term" value="C:nucleus"/>
    <property type="evidence" value="ECO:0007669"/>
    <property type="project" value="UniProtKB-SubCell"/>
</dbReference>
<feature type="DNA-binding region" description="Fork-head" evidence="6">
    <location>
        <begin position="17"/>
        <end position="94"/>
    </location>
</feature>
<protein>
    <recommendedName>
        <fullName evidence="7">Fork-head domain-containing protein</fullName>
    </recommendedName>
</protein>
<reference evidence="8 9" key="1">
    <citation type="submission" date="2019-01" db="EMBL/GenBank/DDBJ databases">
        <authorList>
            <person name="Sayadi A."/>
        </authorList>
    </citation>
    <scope>NUCLEOTIDE SEQUENCE [LARGE SCALE GENOMIC DNA]</scope>
</reference>
<dbReference type="CDD" id="cd20032">
    <property type="entry name" value="FH_FOXO"/>
    <property type="match status" value="1"/>
</dbReference>
<keyword evidence="3" id="KW-0805">Transcription regulation</keyword>
<evidence type="ECO:0000256" key="1">
    <source>
        <dbReference type="ARBA" id="ARBA00004496"/>
    </source>
</evidence>
<keyword evidence="5" id="KW-0804">Transcription</keyword>
<keyword evidence="4 6" id="KW-0238">DNA-binding</keyword>
<evidence type="ECO:0000256" key="6">
    <source>
        <dbReference type="PROSITE-ProRule" id="PRU00089"/>
    </source>
</evidence>
<evidence type="ECO:0000313" key="9">
    <source>
        <dbReference type="Proteomes" id="UP000410492"/>
    </source>
</evidence>
<evidence type="ECO:0000256" key="3">
    <source>
        <dbReference type="ARBA" id="ARBA00023015"/>
    </source>
</evidence>
<dbReference type="GO" id="GO:0005737">
    <property type="term" value="C:cytoplasm"/>
    <property type="evidence" value="ECO:0007669"/>
    <property type="project" value="UniProtKB-SubCell"/>
</dbReference>
<dbReference type="AlphaFoldDB" id="A0A653BJ22"/>
<comment type="subcellular location">
    <subcellularLocation>
        <location evidence="1">Cytoplasm</location>
    </subcellularLocation>
    <subcellularLocation>
        <location evidence="6">Nucleus</location>
    </subcellularLocation>
</comment>
<dbReference type="InterPro" id="IPR036390">
    <property type="entry name" value="WH_DNA-bd_sf"/>
</dbReference>
<proteinExistence type="predicted"/>
<dbReference type="PANTHER" id="PTHR45767">
    <property type="entry name" value="FORKHEAD BOX PROTEIN O"/>
    <property type="match status" value="1"/>
</dbReference>
<dbReference type="Proteomes" id="UP000410492">
    <property type="component" value="Unassembled WGS sequence"/>
</dbReference>
<name>A0A653BJ22_CALMS</name>
<feature type="domain" description="Fork-head" evidence="7">
    <location>
        <begin position="17"/>
        <end position="94"/>
    </location>
</feature>
<evidence type="ECO:0000313" key="8">
    <source>
        <dbReference type="EMBL" id="VEN35549.1"/>
    </source>
</evidence>
<organism evidence="8 9">
    <name type="scientific">Callosobruchus maculatus</name>
    <name type="common">Southern cowpea weevil</name>
    <name type="synonym">Pulse bruchid</name>
    <dbReference type="NCBI Taxonomy" id="64391"/>
    <lineage>
        <taxon>Eukaryota</taxon>
        <taxon>Metazoa</taxon>
        <taxon>Ecdysozoa</taxon>
        <taxon>Arthropoda</taxon>
        <taxon>Hexapoda</taxon>
        <taxon>Insecta</taxon>
        <taxon>Pterygota</taxon>
        <taxon>Neoptera</taxon>
        <taxon>Endopterygota</taxon>
        <taxon>Coleoptera</taxon>
        <taxon>Polyphaga</taxon>
        <taxon>Cucujiformia</taxon>
        <taxon>Chrysomeloidea</taxon>
        <taxon>Chrysomelidae</taxon>
        <taxon>Bruchinae</taxon>
        <taxon>Bruchini</taxon>
        <taxon>Callosobruchus</taxon>
    </lineage>
</organism>
<dbReference type="GO" id="GO:0043565">
    <property type="term" value="F:sequence-specific DNA binding"/>
    <property type="evidence" value="ECO:0007669"/>
    <property type="project" value="InterPro"/>
</dbReference>
<keyword evidence="6" id="KW-0539">Nucleus</keyword>
<dbReference type="Gene3D" id="1.10.10.10">
    <property type="entry name" value="Winged helix-like DNA-binding domain superfamily/Winged helix DNA-binding domain"/>
    <property type="match status" value="1"/>
</dbReference>
<dbReference type="PROSITE" id="PS50039">
    <property type="entry name" value="FORK_HEAD_3"/>
    <property type="match status" value="1"/>
</dbReference>
<keyword evidence="2" id="KW-0963">Cytoplasm</keyword>
<accession>A0A653BJ22</accession>
<dbReference type="GO" id="GO:0003700">
    <property type="term" value="F:DNA-binding transcription factor activity"/>
    <property type="evidence" value="ECO:0007669"/>
    <property type="project" value="InterPro"/>
</dbReference>
<sequence>MATPPLALFWRGRKYIYGNQTYADLIEKSIEASPERRLSLSEIYQWLADNVPHFKDKTVSPLSWKNSVRHNLSLHGKFLRVQVDRKSMWTINPNPSEASNGEYKYKVP</sequence>